<feature type="signal peptide" evidence="1">
    <location>
        <begin position="1"/>
        <end position="23"/>
    </location>
</feature>
<protein>
    <submittedName>
        <fullName evidence="2">Uncharacterized protein</fullName>
    </submittedName>
</protein>
<evidence type="ECO:0000313" key="3">
    <source>
        <dbReference type="Proteomes" id="UP000076959"/>
    </source>
</evidence>
<feature type="chain" id="PRO_5008055202" evidence="1">
    <location>
        <begin position="24"/>
        <end position="117"/>
    </location>
</feature>
<accession>A0A176YZ29</accession>
<keyword evidence="1" id="KW-0732">Signal</keyword>
<keyword evidence="3" id="KW-1185">Reference proteome</keyword>
<gene>
    <name evidence="2" type="ORF">AYJ54_45575</name>
</gene>
<sequence length="117" mass="13409">MMTIRMPSLAVIALLRFCIEANAQALCPEVMRLRSEAQEAQKQSRTVPALERCYMYNRVSAAWGAVVQYANNNRESCNISIPSLDDFERYHREALEARHNVCAGRPIRPYPPDIILR</sequence>
<evidence type="ECO:0000256" key="1">
    <source>
        <dbReference type="SAM" id="SignalP"/>
    </source>
</evidence>
<proteinExistence type="predicted"/>
<name>A0A176YZ29_9BRAD</name>
<organism evidence="2 3">
    <name type="scientific">Bradyrhizobium centrolobii</name>
    <dbReference type="NCBI Taxonomy" id="1505087"/>
    <lineage>
        <taxon>Bacteria</taxon>
        <taxon>Pseudomonadati</taxon>
        <taxon>Pseudomonadota</taxon>
        <taxon>Alphaproteobacteria</taxon>
        <taxon>Hyphomicrobiales</taxon>
        <taxon>Nitrobacteraceae</taxon>
        <taxon>Bradyrhizobium</taxon>
    </lineage>
</organism>
<dbReference type="Proteomes" id="UP000076959">
    <property type="component" value="Unassembled WGS sequence"/>
</dbReference>
<dbReference type="AlphaFoldDB" id="A0A176YZ29"/>
<dbReference type="EMBL" id="LUUB01000038">
    <property type="protein sequence ID" value="OAF13012.1"/>
    <property type="molecule type" value="Genomic_DNA"/>
</dbReference>
<reference evidence="2 3" key="1">
    <citation type="submission" date="2016-03" db="EMBL/GenBank/DDBJ databases">
        <title>Draft Genome Sequence of the Strain BR 10245 (Bradyrhizobium sp.) isolated from nodules of Centrolobium paraense.</title>
        <authorList>
            <person name="Simoes-Araujo J.L.Sr."/>
            <person name="Barauna A.C."/>
            <person name="Silva K."/>
            <person name="Zilli J.E."/>
        </authorList>
    </citation>
    <scope>NUCLEOTIDE SEQUENCE [LARGE SCALE GENOMIC DNA]</scope>
    <source>
        <strain evidence="2 3">BR 10245</strain>
    </source>
</reference>
<comment type="caution">
    <text evidence="2">The sequence shown here is derived from an EMBL/GenBank/DDBJ whole genome shotgun (WGS) entry which is preliminary data.</text>
</comment>
<evidence type="ECO:0000313" key="2">
    <source>
        <dbReference type="EMBL" id="OAF13012.1"/>
    </source>
</evidence>